<sequence>MSGFDLGQLQELVRSGAAARSRTTLQPAGGEGTKVFPPTYSGSVYAIEKRRLPGHDEPVDCVLLDSVQSQANRLEEALQQAIDEGRITLPLIEVDFTPFYPGKDKEETLRLLDPIGKVTSLQAPHRIADAILRDSIVVEENRPFRAQNEDQESSYGQRLRRVTVQNATTLLELCPTALLLGMWDSTGPKGGLGAKFERALVSEIVGINVITGVRSSSRIDPLAIQLEAGPVYRARESEPFSWTLDPSKAKHEKGAPAKFAKDGKPSEINHGNIKPDLKDKKGQPFHGGVTITSAEQTVVLSFPALRRLRFPVNGEAHSRPEVDLAARTLLAALGLCAAALAAEAGMDLRSRCLLWPTEPMTWELLGKPGQKVDAVTMEADDAVKLLKEAVAAAKKVGLPWREEPLRLVPSDDLVRLVVKSQQLAASQTGGEE</sequence>
<keyword evidence="3" id="KW-1185">Reference proteome</keyword>
<dbReference type="EMBL" id="CP002353">
    <property type="protein sequence ID" value="ADV62416.1"/>
    <property type="molecule type" value="Genomic_DNA"/>
</dbReference>
<name>E8R1Y4_ISOPI</name>
<reference evidence="2 3" key="2">
    <citation type="journal article" date="2011" name="Stand. Genomic Sci.">
        <title>Complete genome sequence of Isosphaera pallida type strain (IS1B).</title>
        <authorList>
            <consortium name="US DOE Joint Genome Institute (JGI-PGF)"/>
            <person name="Goker M."/>
            <person name="Cleland D."/>
            <person name="Saunders E."/>
            <person name="Lapidus A."/>
            <person name="Nolan M."/>
            <person name="Lucas S."/>
            <person name="Hammon N."/>
            <person name="Deshpande S."/>
            <person name="Cheng J.F."/>
            <person name="Tapia R."/>
            <person name="Han C."/>
            <person name="Goodwin L."/>
            <person name="Pitluck S."/>
            <person name="Liolios K."/>
            <person name="Pagani I."/>
            <person name="Ivanova N."/>
            <person name="Mavromatis K."/>
            <person name="Pati A."/>
            <person name="Chen A."/>
            <person name="Palaniappan K."/>
            <person name="Land M."/>
            <person name="Hauser L."/>
            <person name="Chang Y.J."/>
            <person name="Jeffries C.D."/>
            <person name="Detter J.C."/>
            <person name="Beck B."/>
            <person name="Woyke T."/>
            <person name="Bristow J."/>
            <person name="Eisen J.A."/>
            <person name="Markowitz V."/>
            <person name="Hugenholtz P."/>
            <person name="Kyrpides N.C."/>
            <person name="Klenk H.P."/>
        </authorList>
    </citation>
    <scope>NUCLEOTIDE SEQUENCE [LARGE SCALE GENOMIC DNA]</scope>
    <source>
        <strain evidence="3">ATCC 43644 / DSM 9630 / IS1B</strain>
    </source>
</reference>
<dbReference type="OrthoDB" id="190628at2"/>
<gene>
    <name evidence="2" type="ordered locus">Isop_1834</name>
</gene>
<feature type="compositionally biased region" description="Basic and acidic residues" evidence="1">
    <location>
        <begin position="247"/>
        <end position="274"/>
    </location>
</feature>
<dbReference type="Pfam" id="PF09617">
    <property type="entry name" value="Cas_GSU0053"/>
    <property type="match status" value="1"/>
</dbReference>
<dbReference type="Proteomes" id="UP000008631">
    <property type="component" value="Chromosome"/>
</dbReference>
<dbReference type="InterPro" id="IPR013403">
    <property type="entry name" value="CRISPR-assoc_prot_Csb1/Cas7u"/>
</dbReference>
<dbReference type="eggNOG" id="ENOG502Z9Z2">
    <property type="taxonomic scope" value="Bacteria"/>
</dbReference>
<evidence type="ECO:0000313" key="2">
    <source>
        <dbReference type="EMBL" id="ADV62416.1"/>
    </source>
</evidence>
<dbReference type="AlphaFoldDB" id="E8R1Y4"/>
<dbReference type="KEGG" id="ipa:Isop_1834"/>
<dbReference type="RefSeq" id="WP_013564704.1">
    <property type="nucleotide sequence ID" value="NC_014962.1"/>
</dbReference>
<protein>
    <submittedName>
        <fullName evidence="2">CRISPR-associated protein, Csx4 family</fullName>
    </submittedName>
</protein>
<evidence type="ECO:0000313" key="3">
    <source>
        <dbReference type="Proteomes" id="UP000008631"/>
    </source>
</evidence>
<evidence type="ECO:0000256" key="1">
    <source>
        <dbReference type="SAM" id="MobiDB-lite"/>
    </source>
</evidence>
<dbReference type="InParanoid" id="E8R1Y4"/>
<feature type="region of interest" description="Disordered" evidence="1">
    <location>
        <begin position="245"/>
        <end position="274"/>
    </location>
</feature>
<dbReference type="NCBIfam" id="TIGR02570">
    <property type="entry name" value="cas7_GSU0053"/>
    <property type="match status" value="1"/>
</dbReference>
<accession>E8R1Y4</accession>
<reference key="1">
    <citation type="submission" date="2010-11" db="EMBL/GenBank/DDBJ databases">
        <title>The complete sequence of chromosome of Isophaera pallida ATCC 43644.</title>
        <authorList>
            <consortium name="US DOE Joint Genome Institute (JGI-PGF)"/>
            <person name="Lucas S."/>
            <person name="Copeland A."/>
            <person name="Lapidus A."/>
            <person name="Bruce D."/>
            <person name="Goodwin L."/>
            <person name="Pitluck S."/>
            <person name="Kyrpides N."/>
            <person name="Mavromatis K."/>
            <person name="Pagani I."/>
            <person name="Ivanova N."/>
            <person name="Saunders E."/>
            <person name="Brettin T."/>
            <person name="Detter J.C."/>
            <person name="Han C."/>
            <person name="Tapia R."/>
            <person name="Land M."/>
            <person name="Hauser L."/>
            <person name="Markowitz V."/>
            <person name="Cheng J.-F."/>
            <person name="Hugenholtz P."/>
            <person name="Woyke T."/>
            <person name="Wu D."/>
            <person name="Eisen J.A."/>
        </authorList>
    </citation>
    <scope>NUCLEOTIDE SEQUENCE</scope>
    <source>
        <strain>ATCC 43644</strain>
    </source>
</reference>
<dbReference type="STRING" id="575540.Isop_1834"/>
<organism evidence="2 3">
    <name type="scientific">Isosphaera pallida (strain ATCC 43644 / DSM 9630 / IS1B)</name>
    <dbReference type="NCBI Taxonomy" id="575540"/>
    <lineage>
        <taxon>Bacteria</taxon>
        <taxon>Pseudomonadati</taxon>
        <taxon>Planctomycetota</taxon>
        <taxon>Planctomycetia</taxon>
        <taxon>Isosphaerales</taxon>
        <taxon>Isosphaeraceae</taxon>
        <taxon>Isosphaera</taxon>
    </lineage>
</organism>
<proteinExistence type="predicted"/>
<dbReference type="HOGENOM" id="CLU_053140_0_0_0"/>